<dbReference type="SUPFAM" id="SSF47060">
    <property type="entry name" value="S15/NS1 RNA-binding domain"/>
    <property type="match status" value="1"/>
</dbReference>
<dbReference type="PANTHER" id="PTHR23321:SF26">
    <property type="entry name" value="SMALL RIBOSOMAL SUBUNIT PROTEIN US15M"/>
    <property type="match status" value="1"/>
</dbReference>
<proteinExistence type="inferred from homology"/>
<dbReference type="GO" id="GO:0003735">
    <property type="term" value="F:structural constituent of ribosome"/>
    <property type="evidence" value="ECO:0007669"/>
    <property type="project" value="InterPro"/>
</dbReference>
<dbReference type="Gene3D" id="1.10.287.10">
    <property type="entry name" value="S15/NS1, RNA-binding"/>
    <property type="match status" value="1"/>
</dbReference>
<dbReference type="Proteomes" id="UP001388673">
    <property type="component" value="Unassembled WGS sequence"/>
</dbReference>
<evidence type="ECO:0000256" key="4">
    <source>
        <dbReference type="RuleBase" id="RU003919"/>
    </source>
</evidence>
<dbReference type="PANTHER" id="PTHR23321">
    <property type="entry name" value="RIBOSOMAL PROTEIN S15, BACTERIAL AND ORGANELLAR"/>
    <property type="match status" value="1"/>
</dbReference>
<feature type="region of interest" description="Disordered" evidence="5">
    <location>
        <begin position="76"/>
        <end position="96"/>
    </location>
</feature>
<dbReference type="Pfam" id="PF00312">
    <property type="entry name" value="Ribosomal_S15"/>
    <property type="match status" value="1"/>
</dbReference>
<evidence type="ECO:0000256" key="1">
    <source>
        <dbReference type="ARBA" id="ARBA00008434"/>
    </source>
</evidence>
<organism evidence="6 7">
    <name type="scientific">Kwoniella newhampshirensis</name>
    <dbReference type="NCBI Taxonomy" id="1651941"/>
    <lineage>
        <taxon>Eukaryota</taxon>
        <taxon>Fungi</taxon>
        <taxon>Dikarya</taxon>
        <taxon>Basidiomycota</taxon>
        <taxon>Agaricomycotina</taxon>
        <taxon>Tremellomycetes</taxon>
        <taxon>Tremellales</taxon>
        <taxon>Cryptococcaceae</taxon>
        <taxon>Kwoniella</taxon>
    </lineage>
</organism>
<evidence type="ECO:0000313" key="7">
    <source>
        <dbReference type="Proteomes" id="UP001388673"/>
    </source>
</evidence>
<gene>
    <name evidence="6" type="ORF">IAR55_004461</name>
</gene>
<evidence type="ECO:0000256" key="3">
    <source>
        <dbReference type="ARBA" id="ARBA00023274"/>
    </source>
</evidence>
<comment type="caution">
    <text evidence="6">The sequence shown here is derived from an EMBL/GenBank/DDBJ whole genome shotgun (WGS) entry which is preliminary data.</text>
</comment>
<dbReference type="InterPro" id="IPR005290">
    <property type="entry name" value="Ribosomal_uS15_bac-type"/>
</dbReference>
<dbReference type="AlphaFoldDB" id="A0AAW0YNI9"/>
<dbReference type="RefSeq" id="XP_066801974.1">
    <property type="nucleotide sequence ID" value="XM_066947560.1"/>
</dbReference>
<dbReference type="GeneID" id="92181719"/>
<dbReference type="GO" id="GO:0005840">
    <property type="term" value="C:ribosome"/>
    <property type="evidence" value="ECO:0007669"/>
    <property type="project" value="UniProtKB-KW"/>
</dbReference>
<dbReference type="CDD" id="cd00353">
    <property type="entry name" value="Ribosomal_S15p_S13e"/>
    <property type="match status" value="1"/>
</dbReference>
<dbReference type="EMBL" id="JBCAWK010000008">
    <property type="protein sequence ID" value="KAK8850543.1"/>
    <property type="molecule type" value="Genomic_DNA"/>
</dbReference>
<keyword evidence="2 4" id="KW-0689">Ribosomal protein</keyword>
<evidence type="ECO:0000313" key="6">
    <source>
        <dbReference type="EMBL" id="KAK8850543.1"/>
    </source>
</evidence>
<name>A0AAW0YNI9_9TREE</name>
<evidence type="ECO:0000256" key="2">
    <source>
        <dbReference type="ARBA" id="ARBA00022980"/>
    </source>
</evidence>
<keyword evidence="7" id="KW-1185">Reference proteome</keyword>
<dbReference type="SMART" id="SM01387">
    <property type="entry name" value="Ribosomal_S15"/>
    <property type="match status" value="1"/>
</dbReference>
<dbReference type="InterPro" id="IPR000589">
    <property type="entry name" value="Ribosomal_uS15"/>
</dbReference>
<reference evidence="6 7" key="1">
    <citation type="journal article" date="2024" name="bioRxiv">
        <title>Comparative genomics of Cryptococcus and Kwoniella reveals pathogenesis evolution and contrasting karyotype dynamics via intercentromeric recombination or chromosome fusion.</title>
        <authorList>
            <person name="Coelho M.A."/>
            <person name="David-Palma M."/>
            <person name="Shea T."/>
            <person name="Bowers K."/>
            <person name="McGinley-Smith S."/>
            <person name="Mohammad A.W."/>
            <person name="Gnirke A."/>
            <person name="Yurkov A.M."/>
            <person name="Nowrousian M."/>
            <person name="Sun S."/>
            <person name="Cuomo C.A."/>
            <person name="Heitman J."/>
        </authorList>
    </citation>
    <scope>NUCLEOTIDE SEQUENCE [LARGE SCALE GENOMIC DNA]</scope>
    <source>
        <strain evidence="6 7">CBS 13917</strain>
    </source>
</reference>
<sequence length="282" mass="30861">MSLSHTLFSSLRSSLPTPGPSTLALPVRGFSSTSPSLVSKRKLLAKRRKAANLQLQSSRIIPPESVDPVLGRVHYRAPSSRSAAPTPPPPTNPWQGSRLQRILLDYDQIAYSAPPNYQAGERPKLLLPGVSEQDADLLFGALPHASSELKFAAKRGDTGVDMEQAKQSEMMMRILDLRNSGKEGVKVLNRQRIVDEFGGGVDTGSSAVQAALLTAKIHNLLAHATQNPKDTLNKRSLRLLVQQRARHLKYHRRTKGEESYDALLADLGLERGAVEGELLIPF</sequence>
<dbReference type="KEGG" id="kne:92181719"/>
<comment type="similarity">
    <text evidence="1 4">Belongs to the universal ribosomal protein uS15 family.</text>
</comment>
<dbReference type="InterPro" id="IPR009068">
    <property type="entry name" value="uS15_NS1_RNA-bd_sf"/>
</dbReference>
<evidence type="ECO:0008006" key="8">
    <source>
        <dbReference type="Google" id="ProtNLM"/>
    </source>
</evidence>
<dbReference type="GO" id="GO:1990904">
    <property type="term" value="C:ribonucleoprotein complex"/>
    <property type="evidence" value="ECO:0007669"/>
    <property type="project" value="UniProtKB-KW"/>
</dbReference>
<dbReference type="GO" id="GO:0006412">
    <property type="term" value="P:translation"/>
    <property type="evidence" value="ECO:0007669"/>
    <property type="project" value="InterPro"/>
</dbReference>
<accession>A0AAW0YNI9</accession>
<protein>
    <recommendedName>
        <fullName evidence="8">Ribosomal protein S15</fullName>
    </recommendedName>
</protein>
<dbReference type="HAMAP" id="MF_01343_B">
    <property type="entry name" value="Ribosomal_uS15_B"/>
    <property type="match status" value="1"/>
</dbReference>
<dbReference type="GO" id="GO:0005737">
    <property type="term" value="C:cytoplasm"/>
    <property type="evidence" value="ECO:0007669"/>
    <property type="project" value="UniProtKB-ARBA"/>
</dbReference>
<evidence type="ECO:0000256" key="5">
    <source>
        <dbReference type="SAM" id="MobiDB-lite"/>
    </source>
</evidence>
<keyword evidence="3 4" id="KW-0687">Ribonucleoprotein</keyword>